<keyword evidence="2 5" id="KW-0812">Transmembrane</keyword>
<protein>
    <submittedName>
        <fullName evidence="9">Beta-1 adrenergic receptor-like</fullName>
    </submittedName>
</protein>
<dbReference type="OrthoDB" id="5962705at2759"/>
<dbReference type="PROSITE" id="PS00237">
    <property type="entry name" value="G_PROTEIN_RECEP_F1_1"/>
    <property type="match status" value="1"/>
</dbReference>
<dbReference type="PRINTS" id="PR00237">
    <property type="entry name" value="GPCRRHODOPSN"/>
</dbReference>
<evidence type="ECO:0000256" key="6">
    <source>
        <dbReference type="SAM" id="Phobius"/>
    </source>
</evidence>
<accession>A0A8B7XKS4</accession>
<name>A0A8B7XKS4_ACAPL</name>
<evidence type="ECO:0000313" key="9">
    <source>
        <dbReference type="RefSeq" id="XP_022081409.1"/>
    </source>
</evidence>
<sequence>MVNVLGIISVIIGVLGMVGNCVVCIVIWRIPHMHTVTNAFLCNQAVADLVGSLIFLLFFNIPALERLPPGIRGWLYCYLWKSEATLWMFLFTSAMSLVLVTLERYLAIVYPFKYQVLLTLRWVPALGIAMTWLIGTSVALCIFALIDYSGPDCKCKVAMPPPSGHPLNKIVQATNVVTFVIPAWTMLFAYIHIAIILKRGARQTQPVGAISMVMTQIQNNGAASQPPSSTEPLPETQGDSLLRARRNVIKTLVLVCLAYFICWLPNTVMLAGHFKGLPYSIATVLAATNSCINPVIYTIKYCSFRKGLRILVCGKHSTTVRTDGS</sequence>
<feature type="transmembrane region" description="Helical" evidence="6">
    <location>
        <begin position="84"/>
        <end position="102"/>
    </location>
</feature>
<dbReference type="PANTHER" id="PTHR45698">
    <property type="entry name" value="TRACE AMINE-ASSOCIATED RECEPTOR 19N-RELATED"/>
    <property type="match status" value="1"/>
</dbReference>
<dbReference type="InterPro" id="IPR017452">
    <property type="entry name" value="GPCR_Rhodpsn_7TM"/>
</dbReference>
<feature type="transmembrane region" description="Helical" evidence="6">
    <location>
        <begin position="6"/>
        <end position="28"/>
    </location>
</feature>
<keyword evidence="5" id="KW-0807">Transducer</keyword>
<proteinExistence type="inferred from homology"/>
<evidence type="ECO:0000313" key="8">
    <source>
        <dbReference type="Proteomes" id="UP000694845"/>
    </source>
</evidence>
<dbReference type="PANTHER" id="PTHR45698:SF1">
    <property type="entry name" value="TRACE AMINE-ASSOCIATED RECEPTOR 13C-LIKE"/>
    <property type="match status" value="1"/>
</dbReference>
<feature type="domain" description="G-protein coupled receptors family 1 profile" evidence="7">
    <location>
        <begin position="19"/>
        <end position="297"/>
    </location>
</feature>
<dbReference type="Gene3D" id="1.20.1070.10">
    <property type="entry name" value="Rhodopsin 7-helix transmembrane proteins"/>
    <property type="match status" value="1"/>
</dbReference>
<evidence type="ECO:0000256" key="1">
    <source>
        <dbReference type="ARBA" id="ARBA00004370"/>
    </source>
</evidence>
<keyword evidence="8" id="KW-1185">Reference proteome</keyword>
<keyword evidence="3 6" id="KW-1133">Transmembrane helix</keyword>
<keyword evidence="4 6" id="KW-0472">Membrane</keyword>
<dbReference type="GeneID" id="110974228"/>
<keyword evidence="5" id="KW-0297">G-protein coupled receptor</keyword>
<feature type="transmembrane region" description="Helical" evidence="6">
    <location>
        <begin position="122"/>
        <end position="146"/>
    </location>
</feature>
<dbReference type="InterPro" id="IPR000276">
    <property type="entry name" value="GPCR_Rhodpsn"/>
</dbReference>
<feature type="transmembrane region" description="Helical" evidence="6">
    <location>
        <begin position="252"/>
        <end position="271"/>
    </location>
</feature>
<evidence type="ECO:0000256" key="2">
    <source>
        <dbReference type="ARBA" id="ARBA00022692"/>
    </source>
</evidence>
<dbReference type="RefSeq" id="XP_022081409.1">
    <property type="nucleotide sequence ID" value="XM_022225717.1"/>
</dbReference>
<reference evidence="9" key="1">
    <citation type="submission" date="2025-08" db="UniProtKB">
        <authorList>
            <consortium name="RefSeq"/>
        </authorList>
    </citation>
    <scope>IDENTIFICATION</scope>
</reference>
<dbReference type="Proteomes" id="UP000694845">
    <property type="component" value="Unplaced"/>
</dbReference>
<dbReference type="GO" id="GO:0016020">
    <property type="term" value="C:membrane"/>
    <property type="evidence" value="ECO:0007669"/>
    <property type="project" value="UniProtKB-SubCell"/>
</dbReference>
<feature type="transmembrane region" description="Helical" evidence="6">
    <location>
        <begin position="176"/>
        <end position="197"/>
    </location>
</feature>
<dbReference type="CDD" id="cd00637">
    <property type="entry name" value="7tm_classA_rhodopsin-like"/>
    <property type="match status" value="1"/>
</dbReference>
<dbReference type="KEGG" id="aplc:110974228"/>
<evidence type="ECO:0000259" key="7">
    <source>
        <dbReference type="PROSITE" id="PS50262"/>
    </source>
</evidence>
<feature type="transmembrane region" description="Helical" evidence="6">
    <location>
        <begin position="277"/>
        <end position="299"/>
    </location>
</feature>
<feature type="transmembrane region" description="Helical" evidence="6">
    <location>
        <begin position="40"/>
        <end position="64"/>
    </location>
</feature>
<dbReference type="Pfam" id="PF00001">
    <property type="entry name" value="7tm_1"/>
    <property type="match status" value="1"/>
</dbReference>
<keyword evidence="5" id="KW-0675">Receptor</keyword>
<evidence type="ECO:0000256" key="4">
    <source>
        <dbReference type="ARBA" id="ARBA00023136"/>
    </source>
</evidence>
<gene>
    <name evidence="9" type="primary">LOC110974228</name>
</gene>
<evidence type="ECO:0000256" key="3">
    <source>
        <dbReference type="ARBA" id="ARBA00022989"/>
    </source>
</evidence>
<comment type="similarity">
    <text evidence="5">Belongs to the G-protein coupled receptor 1 family.</text>
</comment>
<dbReference type="AlphaFoldDB" id="A0A8B7XKS4"/>
<dbReference type="OMA" id="CLAYFIC"/>
<dbReference type="PROSITE" id="PS50262">
    <property type="entry name" value="G_PROTEIN_RECEP_F1_2"/>
    <property type="match status" value="1"/>
</dbReference>
<comment type="subcellular location">
    <subcellularLocation>
        <location evidence="1">Membrane</location>
    </subcellularLocation>
</comment>
<dbReference type="SUPFAM" id="SSF81321">
    <property type="entry name" value="Family A G protein-coupled receptor-like"/>
    <property type="match status" value="1"/>
</dbReference>
<organism evidence="8 9">
    <name type="scientific">Acanthaster planci</name>
    <name type="common">Crown-of-thorns starfish</name>
    <dbReference type="NCBI Taxonomy" id="133434"/>
    <lineage>
        <taxon>Eukaryota</taxon>
        <taxon>Metazoa</taxon>
        <taxon>Echinodermata</taxon>
        <taxon>Eleutherozoa</taxon>
        <taxon>Asterozoa</taxon>
        <taxon>Asteroidea</taxon>
        <taxon>Valvatacea</taxon>
        <taxon>Valvatida</taxon>
        <taxon>Acanthasteridae</taxon>
        <taxon>Acanthaster</taxon>
    </lineage>
</organism>
<dbReference type="GO" id="GO:0004930">
    <property type="term" value="F:G protein-coupled receptor activity"/>
    <property type="evidence" value="ECO:0007669"/>
    <property type="project" value="UniProtKB-KW"/>
</dbReference>
<evidence type="ECO:0000256" key="5">
    <source>
        <dbReference type="RuleBase" id="RU000688"/>
    </source>
</evidence>